<keyword evidence="1" id="KW-0732">Signal</keyword>
<evidence type="ECO:0000256" key="2">
    <source>
        <dbReference type="ARBA" id="ARBA00022737"/>
    </source>
</evidence>
<dbReference type="Proteomes" id="UP000287033">
    <property type="component" value="Unassembled WGS sequence"/>
</dbReference>
<comment type="caution">
    <text evidence="6">The sequence shown here is derived from an EMBL/GenBank/DDBJ whole genome shotgun (WGS) entry which is preliminary data.</text>
</comment>
<dbReference type="PROSITE" id="PS50287">
    <property type="entry name" value="SRCR_2"/>
    <property type="match status" value="2"/>
</dbReference>
<dbReference type="Gene3D" id="3.10.250.10">
    <property type="entry name" value="SRCR-like domain"/>
    <property type="match status" value="2"/>
</dbReference>
<keyword evidence="7" id="KW-1185">Reference proteome</keyword>
<dbReference type="AlphaFoldDB" id="A0A401RPS2"/>
<accession>A0A401RPS2</accession>
<dbReference type="InterPro" id="IPR036772">
    <property type="entry name" value="SRCR-like_dom_sf"/>
</dbReference>
<dbReference type="PRINTS" id="PR00258">
    <property type="entry name" value="SPERACTRCPTR"/>
</dbReference>
<feature type="disulfide bond" evidence="4">
    <location>
        <begin position="104"/>
        <end position="168"/>
    </location>
</feature>
<feature type="disulfide bond" evidence="4">
    <location>
        <begin position="148"/>
        <end position="158"/>
    </location>
</feature>
<sequence length="192" mass="20402">MWDMNEARAFCKFLSCGDAVSASGNSQFGAGQAPMLNIELHCKSTEDDPWKCEVKPLTHRNCSAEKEAAGVVCSGQKAPRLVGGNDTCSGRLEILLGDTWGTVCDTDWDLQDAAVVCNQLGCGAAIAAPGGAFLEEGTGPIWNYIYECNGNEMHLRDCPVSSSGHQKCSHGNGAGVICSGRCFIQLHVFVII</sequence>
<protein>
    <recommendedName>
        <fullName evidence="5">SRCR domain-containing protein</fullName>
    </recommendedName>
</protein>
<dbReference type="SUPFAM" id="SSF56487">
    <property type="entry name" value="SRCR-like"/>
    <property type="match status" value="2"/>
</dbReference>
<dbReference type="PANTHER" id="PTHR19331:SF487">
    <property type="entry name" value="SOLUBLE SCAVENGER RECEPTOR CYSTEINE-RICH DOMAIN-CONTAINING PROTEIN SSC5D"/>
    <property type="match status" value="1"/>
</dbReference>
<dbReference type="GO" id="GO:0016020">
    <property type="term" value="C:membrane"/>
    <property type="evidence" value="ECO:0007669"/>
    <property type="project" value="InterPro"/>
</dbReference>
<evidence type="ECO:0000256" key="3">
    <source>
        <dbReference type="ARBA" id="ARBA00023157"/>
    </source>
</evidence>
<dbReference type="Pfam" id="PF00530">
    <property type="entry name" value="SRCR"/>
    <property type="match status" value="2"/>
</dbReference>
<feature type="domain" description="SRCR" evidence="5">
    <location>
        <begin position="79"/>
        <end position="179"/>
    </location>
</feature>
<dbReference type="PANTHER" id="PTHR19331">
    <property type="entry name" value="SCAVENGER RECEPTOR DOMAIN-CONTAINING"/>
    <property type="match status" value="1"/>
</dbReference>
<comment type="caution">
    <text evidence="4">Lacks conserved residue(s) required for the propagation of feature annotation.</text>
</comment>
<keyword evidence="3 4" id="KW-1015">Disulfide bond</keyword>
<dbReference type="OrthoDB" id="536948at2759"/>
<dbReference type="InterPro" id="IPR001190">
    <property type="entry name" value="SRCR"/>
</dbReference>
<dbReference type="PROSITE" id="PS00420">
    <property type="entry name" value="SRCR_1"/>
    <property type="match status" value="1"/>
</dbReference>
<name>A0A401RPS2_CHIPU</name>
<organism evidence="6 7">
    <name type="scientific">Chiloscyllium punctatum</name>
    <name type="common">Brownbanded bambooshark</name>
    <name type="synonym">Hemiscyllium punctatum</name>
    <dbReference type="NCBI Taxonomy" id="137246"/>
    <lineage>
        <taxon>Eukaryota</taxon>
        <taxon>Metazoa</taxon>
        <taxon>Chordata</taxon>
        <taxon>Craniata</taxon>
        <taxon>Vertebrata</taxon>
        <taxon>Chondrichthyes</taxon>
        <taxon>Elasmobranchii</taxon>
        <taxon>Galeomorphii</taxon>
        <taxon>Galeoidea</taxon>
        <taxon>Orectolobiformes</taxon>
        <taxon>Hemiscylliidae</taxon>
        <taxon>Chiloscyllium</taxon>
    </lineage>
</organism>
<proteinExistence type="predicted"/>
<evidence type="ECO:0000313" key="7">
    <source>
        <dbReference type="Proteomes" id="UP000287033"/>
    </source>
</evidence>
<reference evidence="6 7" key="1">
    <citation type="journal article" date="2018" name="Nat. Ecol. Evol.">
        <title>Shark genomes provide insights into elasmobranch evolution and the origin of vertebrates.</title>
        <authorList>
            <person name="Hara Y"/>
            <person name="Yamaguchi K"/>
            <person name="Onimaru K"/>
            <person name="Kadota M"/>
            <person name="Koyanagi M"/>
            <person name="Keeley SD"/>
            <person name="Tatsumi K"/>
            <person name="Tanaka K"/>
            <person name="Motone F"/>
            <person name="Kageyama Y"/>
            <person name="Nozu R"/>
            <person name="Adachi N"/>
            <person name="Nishimura O"/>
            <person name="Nakagawa R"/>
            <person name="Tanegashima C"/>
            <person name="Kiyatake I"/>
            <person name="Matsumoto R"/>
            <person name="Murakumo K"/>
            <person name="Nishida K"/>
            <person name="Terakita A"/>
            <person name="Kuratani S"/>
            <person name="Sato K"/>
            <person name="Hyodo S Kuraku.S."/>
        </authorList>
    </citation>
    <scope>NUCLEOTIDE SEQUENCE [LARGE SCALE GENOMIC DNA]</scope>
</reference>
<evidence type="ECO:0000259" key="5">
    <source>
        <dbReference type="PROSITE" id="PS50287"/>
    </source>
</evidence>
<feature type="domain" description="SRCR" evidence="5">
    <location>
        <begin position="1"/>
        <end position="74"/>
    </location>
</feature>
<gene>
    <name evidence="6" type="ORF">chiPu_0021267</name>
</gene>
<evidence type="ECO:0000256" key="1">
    <source>
        <dbReference type="ARBA" id="ARBA00022729"/>
    </source>
</evidence>
<dbReference type="EMBL" id="BEZZ01003618">
    <property type="protein sequence ID" value="GCC20106.1"/>
    <property type="molecule type" value="Genomic_DNA"/>
</dbReference>
<dbReference type="SMART" id="SM00202">
    <property type="entry name" value="SR"/>
    <property type="match status" value="2"/>
</dbReference>
<evidence type="ECO:0000256" key="4">
    <source>
        <dbReference type="PROSITE-ProRule" id="PRU00196"/>
    </source>
</evidence>
<feature type="disulfide bond" evidence="4">
    <location>
        <begin position="117"/>
        <end position="178"/>
    </location>
</feature>
<keyword evidence="2" id="KW-0677">Repeat</keyword>
<feature type="disulfide bond" evidence="4">
    <location>
        <begin position="42"/>
        <end position="52"/>
    </location>
</feature>
<dbReference type="OMA" id="NIELHCK"/>
<evidence type="ECO:0000313" key="6">
    <source>
        <dbReference type="EMBL" id="GCC20106.1"/>
    </source>
</evidence>
<dbReference type="STRING" id="137246.A0A401RPS2"/>
<dbReference type="FunFam" id="3.10.250.10:FF:000002">
    <property type="entry name" value="Scavenger receptor cysteine-rich type 1 protein M130"/>
    <property type="match status" value="1"/>
</dbReference>